<evidence type="ECO:0008006" key="3">
    <source>
        <dbReference type="Google" id="ProtNLM"/>
    </source>
</evidence>
<organism evidence="2">
    <name type="scientific">Grosmannia clavigera (strain kw1407 / UAMH 11150)</name>
    <name type="common">Blue stain fungus</name>
    <name type="synonym">Graphiocladiella clavigera</name>
    <dbReference type="NCBI Taxonomy" id="655863"/>
    <lineage>
        <taxon>Eukaryota</taxon>
        <taxon>Fungi</taxon>
        <taxon>Dikarya</taxon>
        <taxon>Ascomycota</taxon>
        <taxon>Pezizomycotina</taxon>
        <taxon>Sordariomycetes</taxon>
        <taxon>Sordariomycetidae</taxon>
        <taxon>Ophiostomatales</taxon>
        <taxon>Ophiostomataceae</taxon>
        <taxon>Leptographium</taxon>
    </lineage>
</organism>
<dbReference type="GeneID" id="25975005"/>
<dbReference type="EMBL" id="GL629795">
    <property type="protein sequence ID" value="EFX00977.1"/>
    <property type="molecule type" value="Genomic_DNA"/>
</dbReference>
<dbReference type="eggNOG" id="ENOG502S19W">
    <property type="taxonomic scope" value="Eukaryota"/>
</dbReference>
<evidence type="ECO:0000313" key="2">
    <source>
        <dbReference type="Proteomes" id="UP000007796"/>
    </source>
</evidence>
<proteinExistence type="predicted"/>
<dbReference type="InParanoid" id="F0XN90"/>
<name>F0XN90_GROCL</name>
<accession>F0XN90</accession>
<gene>
    <name evidence="1" type="ORF">CMQ_2058</name>
</gene>
<sequence>MLVSRIIRHRDAVRLGPELGLGLNHISHFHAGYSKTLRHSAAAEPKKSSGTTVGWRRHRRFPKYLRDSPSGTFALRLRSRTTPLTFRAWQRFDEAARSRSLRLPIVTLQMMIRKDEAQMKTSLSQSLCDDGQWRTRLNSLAFKGISEGDIQHWVWIMEGKDADERIERFVSVDRPKPIFLLFQLLRHDQRFQKGSSLQSIYDYVYRHHVRSKASPPDAALPFGAVRRTLDPGLNMTRWNFATLFRLLVYHYLRVWPSALPALAKLVCLYVEITQQVAKNGRKAYSDACSIFNYALVMFQRKSPVQPVFQMRYNWRAQKIMLAMSTTLPRPLLINRSGFRAIRRVMLALGKSPAERRVALRMMRTWPPYRRDWDGLDEKREPADDFSRSVKAGVLMHEAGYSEMEHDRALSVLGGVLPGEAPTVQTRSLSPRTWTGRQANLNVFSTWAARVKATRDINEAWHEFQTSPTEGLQPSVQVYTEMFKKLVAIPVNQLPDPAHALLPGDAREVFPVNDATLTTFEKQRLRPPTVEGLYSQMLHNGTRPVGDCLSVLIQHAPSMQAAMRYLHDSPLDKAAISALQLPHVPSADSSTISRHRRRDAAAGPTLEVLQQIPLGNLGAYIFLMCRFQPRLAAEPARLGKMRRAGLIHHAINICAQRLRPTLDDGQTYKAPWHTIMQTLAQPKLLVSAENTQDRRFHDREALGLALRVFGLVKMGGGVDVVVLDGLCKATQKCLRWTDMGLTTDGGGDLQPLLRMAHATIVSAFSEMAGGSPASQHHPATRHNFTAGSLQSYMQTLGYMGDVDGMVQAVGWILRMWEDETVLEDAKDVLNGQYSTIGRVLVMFRAFAETQVTGSVLEQLERQMGALQERKYCTWRWPTQEDADAFVRWHRQEHNAAFWSRVRPGV</sequence>
<reference evidence="1 2" key="1">
    <citation type="journal article" date="2011" name="Proc. Natl. Acad. Sci. U.S.A.">
        <title>Genome and transcriptome analyses of the mountain pine beetle-fungal symbiont Grosmannia clavigera, a lodgepole pine pathogen.</title>
        <authorList>
            <person name="DiGuistini S."/>
            <person name="Wang Y."/>
            <person name="Liao N.Y."/>
            <person name="Taylor G."/>
            <person name="Tanguay P."/>
            <person name="Feau N."/>
            <person name="Henrissat B."/>
            <person name="Chan S.K."/>
            <person name="Hesse-Orce U."/>
            <person name="Alamouti S.M."/>
            <person name="Tsui C.K.M."/>
            <person name="Docking R.T."/>
            <person name="Levasseur A."/>
            <person name="Haridas S."/>
            <person name="Robertson G."/>
            <person name="Birol I."/>
            <person name="Holt R.A."/>
            <person name="Marra M.A."/>
            <person name="Hamelin R.C."/>
            <person name="Hirst M."/>
            <person name="Jones S.J.M."/>
            <person name="Bohlmann J."/>
            <person name="Breuil C."/>
        </authorList>
    </citation>
    <scope>NUCLEOTIDE SEQUENCE [LARGE SCALE GENOMIC DNA]</scope>
    <source>
        <strain evidence="2">kw1407 / UAMH 11150</strain>
    </source>
</reference>
<dbReference type="AlphaFoldDB" id="F0XN90"/>
<evidence type="ECO:0000313" key="1">
    <source>
        <dbReference type="EMBL" id="EFX00977.1"/>
    </source>
</evidence>
<keyword evidence="2" id="KW-1185">Reference proteome</keyword>
<dbReference type="Proteomes" id="UP000007796">
    <property type="component" value="Unassembled WGS sequence"/>
</dbReference>
<dbReference type="HOGENOM" id="CLU_005247_0_1_1"/>
<dbReference type="RefSeq" id="XP_014170459.1">
    <property type="nucleotide sequence ID" value="XM_014314984.1"/>
</dbReference>
<protein>
    <recommendedName>
        <fullName evidence="3">Prefoldin subunit</fullName>
    </recommendedName>
</protein>
<dbReference type="OrthoDB" id="5376140at2759"/>
<dbReference type="STRING" id="655863.F0XN90"/>